<keyword evidence="2" id="KW-1185">Reference proteome</keyword>
<dbReference type="Proteomes" id="UP000499080">
    <property type="component" value="Unassembled WGS sequence"/>
</dbReference>
<sequence>MRVTRSVIVSEVFNAHYLSSNSPKECTDAFAALQRSSSSQRLASIPRGLRTPLTSAEISSSERDSDFSIFSNHSISKIESRISRPYTLNPYDEPL</sequence>
<proteinExistence type="predicted"/>
<organism evidence="1 2">
    <name type="scientific">Araneus ventricosus</name>
    <name type="common">Orbweaver spider</name>
    <name type="synonym">Epeira ventricosa</name>
    <dbReference type="NCBI Taxonomy" id="182803"/>
    <lineage>
        <taxon>Eukaryota</taxon>
        <taxon>Metazoa</taxon>
        <taxon>Ecdysozoa</taxon>
        <taxon>Arthropoda</taxon>
        <taxon>Chelicerata</taxon>
        <taxon>Arachnida</taxon>
        <taxon>Araneae</taxon>
        <taxon>Araneomorphae</taxon>
        <taxon>Entelegynae</taxon>
        <taxon>Araneoidea</taxon>
        <taxon>Araneidae</taxon>
        <taxon>Araneus</taxon>
    </lineage>
</organism>
<evidence type="ECO:0000313" key="2">
    <source>
        <dbReference type="Proteomes" id="UP000499080"/>
    </source>
</evidence>
<comment type="caution">
    <text evidence="1">The sequence shown here is derived from an EMBL/GenBank/DDBJ whole genome shotgun (WGS) entry which is preliminary data.</text>
</comment>
<reference evidence="1 2" key="1">
    <citation type="journal article" date="2019" name="Sci. Rep.">
        <title>Orb-weaving spider Araneus ventricosus genome elucidates the spidroin gene catalogue.</title>
        <authorList>
            <person name="Kono N."/>
            <person name="Nakamura H."/>
            <person name="Ohtoshi R."/>
            <person name="Moran D.A.P."/>
            <person name="Shinohara A."/>
            <person name="Yoshida Y."/>
            <person name="Fujiwara M."/>
            <person name="Mori M."/>
            <person name="Tomita M."/>
            <person name="Arakawa K."/>
        </authorList>
    </citation>
    <scope>NUCLEOTIDE SEQUENCE [LARGE SCALE GENOMIC DNA]</scope>
</reference>
<protein>
    <submittedName>
        <fullName evidence="1">Uncharacterized protein</fullName>
    </submittedName>
</protein>
<dbReference type="EMBL" id="BGPR01038590">
    <property type="protein sequence ID" value="GBO14467.1"/>
    <property type="molecule type" value="Genomic_DNA"/>
</dbReference>
<name>A0A4Y2USN6_ARAVE</name>
<gene>
    <name evidence="1" type="ORF">AVEN_267849_1</name>
</gene>
<accession>A0A4Y2USN6</accession>
<dbReference type="AlphaFoldDB" id="A0A4Y2USN6"/>
<evidence type="ECO:0000313" key="1">
    <source>
        <dbReference type="EMBL" id="GBO14467.1"/>
    </source>
</evidence>